<reference evidence="2 3" key="1">
    <citation type="submission" date="2019-02" db="EMBL/GenBank/DDBJ databases">
        <title>Deep-cultivation of Planctomycetes and their phenomic and genomic characterization uncovers novel biology.</title>
        <authorList>
            <person name="Wiegand S."/>
            <person name="Jogler M."/>
            <person name="Boedeker C."/>
            <person name="Pinto D."/>
            <person name="Vollmers J."/>
            <person name="Rivas-Marin E."/>
            <person name="Kohn T."/>
            <person name="Peeters S.H."/>
            <person name="Heuer A."/>
            <person name="Rast P."/>
            <person name="Oberbeckmann S."/>
            <person name="Bunk B."/>
            <person name="Jeske O."/>
            <person name="Meyerdierks A."/>
            <person name="Storesund J.E."/>
            <person name="Kallscheuer N."/>
            <person name="Luecker S."/>
            <person name="Lage O.M."/>
            <person name="Pohl T."/>
            <person name="Merkel B.J."/>
            <person name="Hornburger P."/>
            <person name="Mueller R.-W."/>
            <person name="Bruemmer F."/>
            <person name="Labrenz M."/>
            <person name="Spormann A.M."/>
            <person name="Op Den Camp H."/>
            <person name="Overmann J."/>
            <person name="Amann R."/>
            <person name="Jetten M.S.M."/>
            <person name="Mascher T."/>
            <person name="Medema M.H."/>
            <person name="Devos D.P."/>
            <person name="Kaster A.-K."/>
            <person name="Ovreas L."/>
            <person name="Rohde M."/>
            <person name="Galperin M.Y."/>
            <person name="Jogler C."/>
        </authorList>
    </citation>
    <scope>NUCLEOTIDE SEQUENCE [LARGE SCALE GENOMIC DNA]</scope>
    <source>
        <strain evidence="2 3">Poly41</strain>
    </source>
</reference>
<organism evidence="2 3">
    <name type="scientific">Novipirellula artificiosorum</name>
    <dbReference type="NCBI Taxonomy" id="2528016"/>
    <lineage>
        <taxon>Bacteria</taxon>
        <taxon>Pseudomonadati</taxon>
        <taxon>Planctomycetota</taxon>
        <taxon>Planctomycetia</taxon>
        <taxon>Pirellulales</taxon>
        <taxon>Pirellulaceae</taxon>
        <taxon>Novipirellula</taxon>
    </lineage>
</organism>
<name>A0A5C6DC72_9BACT</name>
<protein>
    <submittedName>
        <fullName evidence="2">Uncharacterized protein</fullName>
    </submittedName>
</protein>
<dbReference type="EMBL" id="SJPV01000011">
    <property type="protein sequence ID" value="TWU32816.1"/>
    <property type="molecule type" value="Genomic_DNA"/>
</dbReference>
<dbReference type="AlphaFoldDB" id="A0A5C6DC72"/>
<keyword evidence="1" id="KW-1133">Transmembrane helix</keyword>
<evidence type="ECO:0000256" key="1">
    <source>
        <dbReference type="SAM" id="Phobius"/>
    </source>
</evidence>
<evidence type="ECO:0000313" key="3">
    <source>
        <dbReference type="Proteomes" id="UP000319143"/>
    </source>
</evidence>
<gene>
    <name evidence="2" type="ORF">Poly41_51930</name>
</gene>
<keyword evidence="1" id="KW-0472">Membrane</keyword>
<evidence type="ECO:0000313" key="2">
    <source>
        <dbReference type="EMBL" id="TWU32816.1"/>
    </source>
</evidence>
<accession>A0A5C6DC72</accession>
<sequence>MSTLPSTEPAKSRKQPASVYTVMLLLSVIFLLIAVIAMFVELGRWAPDYYRTNSAQPGAMVVHTDNTQFM</sequence>
<comment type="caution">
    <text evidence="2">The sequence shown here is derived from an EMBL/GenBank/DDBJ whole genome shotgun (WGS) entry which is preliminary data.</text>
</comment>
<keyword evidence="1" id="KW-0812">Transmembrane</keyword>
<dbReference type="RefSeq" id="WP_146529882.1">
    <property type="nucleotide sequence ID" value="NZ_SJPV01000011.1"/>
</dbReference>
<dbReference type="Proteomes" id="UP000319143">
    <property type="component" value="Unassembled WGS sequence"/>
</dbReference>
<keyword evidence="3" id="KW-1185">Reference proteome</keyword>
<dbReference type="OrthoDB" id="286886at2"/>
<feature type="transmembrane region" description="Helical" evidence="1">
    <location>
        <begin position="20"/>
        <end position="40"/>
    </location>
</feature>
<proteinExistence type="predicted"/>